<dbReference type="InterPro" id="IPR039523">
    <property type="entry name" value="RimK-rel_E_lig_ATP-grasp"/>
</dbReference>
<dbReference type="InterPro" id="IPR011761">
    <property type="entry name" value="ATP-grasp"/>
</dbReference>
<keyword evidence="2" id="KW-0067">ATP-binding</keyword>
<dbReference type="PROSITE" id="PS50975">
    <property type="entry name" value="ATP_GRASP"/>
    <property type="match status" value="1"/>
</dbReference>
<name>A0A1V2ZY19_9GAMM</name>
<dbReference type="STRING" id="252474.B1A74_08090"/>
<dbReference type="GO" id="GO:0009432">
    <property type="term" value="P:SOS response"/>
    <property type="evidence" value="ECO:0007669"/>
    <property type="project" value="TreeGrafter"/>
</dbReference>
<dbReference type="PANTHER" id="PTHR21621">
    <property type="entry name" value="RIBOSOMAL PROTEIN S6 MODIFICATION PROTEIN"/>
    <property type="match status" value="1"/>
</dbReference>
<keyword evidence="4" id="KW-0436">Ligase</keyword>
<dbReference type="AlphaFoldDB" id="A0A1V2ZY19"/>
<dbReference type="GO" id="GO:0005737">
    <property type="term" value="C:cytoplasm"/>
    <property type="evidence" value="ECO:0007669"/>
    <property type="project" value="TreeGrafter"/>
</dbReference>
<keyword evidence="5" id="KW-1185">Reference proteome</keyword>
<sequence length="326" mass="35741">MAGWWPRFVRPSTLRRQGILGMNARNGLYIAEYNARRHYPRVDDKRMTKQLASAAGLAVPELIGVIHGHHQLRGLERQLREYANGFVIKPAHGAAGDGIMVISGWRGERLRRAGGRMHEVSELQDHVSGILSGMYSLGGRPDVALIEERVQFSEIFAEVTHTGVPDIRTVVYRGYPVMAMLRLPTQESDGKANLHQGAVGTGIDLASGHTLGGVQHNQPVWVHPDTEASLVDLAIPGWDKLMELAAGCYELSGLGYLGVDVVIDRRHGPLILELNARPGLAIQIANGEGLRPRLRAVDEHIRKTAEEPQAARAAWAAARFGCRHAD</sequence>
<dbReference type="Gene3D" id="3.30.470.20">
    <property type="entry name" value="ATP-grasp fold, B domain"/>
    <property type="match status" value="1"/>
</dbReference>
<evidence type="ECO:0000256" key="1">
    <source>
        <dbReference type="ARBA" id="ARBA00023211"/>
    </source>
</evidence>
<proteinExistence type="predicted"/>
<comment type="caution">
    <text evidence="4">The sequence shown here is derived from an EMBL/GenBank/DDBJ whole genome shotgun (WGS) entry which is preliminary data.</text>
</comment>
<organism evidence="4 5">
    <name type="scientific">Thioalkalivibrio halophilus</name>
    <dbReference type="NCBI Taxonomy" id="252474"/>
    <lineage>
        <taxon>Bacteria</taxon>
        <taxon>Pseudomonadati</taxon>
        <taxon>Pseudomonadota</taxon>
        <taxon>Gammaproteobacteria</taxon>
        <taxon>Chromatiales</taxon>
        <taxon>Ectothiorhodospiraceae</taxon>
        <taxon>Thioalkalivibrio</taxon>
    </lineage>
</organism>
<dbReference type="Pfam" id="PF14397">
    <property type="entry name" value="ATPgrasp_ST"/>
    <property type="match status" value="1"/>
</dbReference>
<dbReference type="Proteomes" id="UP000189177">
    <property type="component" value="Unassembled WGS sequence"/>
</dbReference>
<evidence type="ECO:0000256" key="2">
    <source>
        <dbReference type="PROSITE-ProRule" id="PRU00409"/>
    </source>
</evidence>
<evidence type="ECO:0000313" key="5">
    <source>
        <dbReference type="Proteomes" id="UP000189177"/>
    </source>
</evidence>
<dbReference type="GO" id="GO:0018169">
    <property type="term" value="F:ribosomal S6-glutamic acid ligase activity"/>
    <property type="evidence" value="ECO:0007669"/>
    <property type="project" value="TreeGrafter"/>
</dbReference>
<keyword evidence="2" id="KW-0547">Nucleotide-binding</keyword>
<reference evidence="4 5" key="1">
    <citation type="submission" date="2017-02" db="EMBL/GenBank/DDBJ databases">
        <title>Genomic diversity within the haloalkaliphilic genus Thioalkalivibrio.</title>
        <authorList>
            <person name="Ahn A.-C."/>
            <person name="Meier-Kolthoff J."/>
            <person name="Overmars L."/>
            <person name="Richter M."/>
            <person name="Woyke T."/>
            <person name="Sorokin D.Y."/>
            <person name="Muyzer G."/>
        </authorList>
    </citation>
    <scope>NUCLEOTIDE SEQUENCE [LARGE SCALE GENOMIC DNA]</scope>
    <source>
        <strain evidence="4 5">HL17</strain>
    </source>
</reference>
<dbReference type="SUPFAM" id="SSF56059">
    <property type="entry name" value="Glutathione synthetase ATP-binding domain-like"/>
    <property type="match status" value="1"/>
</dbReference>
<feature type="domain" description="ATP-grasp" evidence="3">
    <location>
        <begin position="49"/>
        <end position="305"/>
    </location>
</feature>
<dbReference type="NCBIfam" id="TIGR02291">
    <property type="entry name" value="rimK_rel_E_lig"/>
    <property type="match status" value="1"/>
</dbReference>
<dbReference type="OrthoDB" id="336227at2"/>
<keyword evidence="1" id="KW-0464">Manganese</keyword>
<dbReference type="PANTHER" id="PTHR21621:SF0">
    <property type="entry name" value="BETA-CITRYLGLUTAMATE SYNTHASE B-RELATED"/>
    <property type="match status" value="1"/>
</dbReference>
<evidence type="ECO:0000313" key="4">
    <source>
        <dbReference type="EMBL" id="OOC10010.1"/>
    </source>
</evidence>
<dbReference type="RefSeq" id="WP_077244321.1">
    <property type="nucleotide sequence ID" value="NZ_MUZR01000027.1"/>
</dbReference>
<accession>A0A1V2ZY19</accession>
<evidence type="ECO:0000259" key="3">
    <source>
        <dbReference type="PROSITE" id="PS50975"/>
    </source>
</evidence>
<protein>
    <submittedName>
        <fullName evidence="4">Alpha-L-glutamate ligase-like protein</fullName>
    </submittedName>
</protein>
<dbReference type="GO" id="GO:0005524">
    <property type="term" value="F:ATP binding"/>
    <property type="evidence" value="ECO:0007669"/>
    <property type="project" value="UniProtKB-UniRule"/>
</dbReference>
<dbReference type="EMBL" id="MUZR01000027">
    <property type="protein sequence ID" value="OOC10010.1"/>
    <property type="molecule type" value="Genomic_DNA"/>
</dbReference>
<dbReference type="InterPro" id="IPR011758">
    <property type="entry name" value="RimK-rel_E_lig"/>
</dbReference>
<gene>
    <name evidence="4" type="ORF">B1A74_08090</name>
</gene>
<dbReference type="GO" id="GO:0046872">
    <property type="term" value="F:metal ion binding"/>
    <property type="evidence" value="ECO:0007669"/>
    <property type="project" value="InterPro"/>
</dbReference>